<dbReference type="InterPro" id="IPR020806">
    <property type="entry name" value="PKS_PP-bd"/>
</dbReference>
<evidence type="ECO:0000256" key="1">
    <source>
        <dbReference type="ARBA" id="ARBA00022450"/>
    </source>
</evidence>
<keyword evidence="1" id="KW-0596">Phosphopantetheine</keyword>
<keyword evidence="2" id="KW-0597">Phosphoprotein</keyword>
<gene>
    <name evidence="4" type="ORF">OKJ48_26265</name>
</gene>
<evidence type="ECO:0000313" key="4">
    <source>
        <dbReference type="EMBL" id="MEB3963720.1"/>
    </source>
</evidence>
<accession>A0ABU6CH71</accession>
<dbReference type="PROSITE" id="PS50075">
    <property type="entry name" value="CARRIER"/>
    <property type="match status" value="1"/>
</dbReference>
<feature type="domain" description="Carrier" evidence="3">
    <location>
        <begin position="24"/>
        <end position="101"/>
    </location>
</feature>
<evidence type="ECO:0000313" key="5">
    <source>
        <dbReference type="Proteomes" id="UP001352223"/>
    </source>
</evidence>
<evidence type="ECO:0000259" key="3">
    <source>
        <dbReference type="PROSITE" id="PS50075"/>
    </source>
</evidence>
<dbReference type="SMART" id="SM01294">
    <property type="entry name" value="PKS_PP_betabranch"/>
    <property type="match status" value="1"/>
</dbReference>
<dbReference type="InterPro" id="IPR009081">
    <property type="entry name" value="PP-bd_ACP"/>
</dbReference>
<dbReference type="SUPFAM" id="SSF47336">
    <property type="entry name" value="ACP-like"/>
    <property type="match status" value="1"/>
</dbReference>
<keyword evidence="5" id="KW-1185">Reference proteome</keyword>
<dbReference type="SMART" id="SM00823">
    <property type="entry name" value="PKS_PP"/>
    <property type="match status" value="1"/>
</dbReference>
<dbReference type="EMBL" id="JAOZYB010000275">
    <property type="protein sequence ID" value="MEB3963720.1"/>
    <property type="molecule type" value="Genomic_DNA"/>
</dbReference>
<dbReference type="Proteomes" id="UP001352223">
    <property type="component" value="Unassembled WGS sequence"/>
</dbReference>
<organism evidence="4 5">
    <name type="scientific">Streptomyces kunmingensis</name>
    <dbReference type="NCBI Taxonomy" id="68225"/>
    <lineage>
        <taxon>Bacteria</taxon>
        <taxon>Bacillati</taxon>
        <taxon>Actinomycetota</taxon>
        <taxon>Actinomycetes</taxon>
        <taxon>Kitasatosporales</taxon>
        <taxon>Streptomycetaceae</taxon>
        <taxon>Streptomyces</taxon>
    </lineage>
</organism>
<protein>
    <submittedName>
        <fullName evidence="4">Acyl carrier protein</fullName>
    </submittedName>
</protein>
<proteinExistence type="predicted"/>
<reference evidence="4 5" key="1">
    <citation type="submission" date="2022-10" db="EMBL/GenBank/DDBJ databases">
        <authorList>
            <person name="Xie J."/>
            <person name="Shen N."/>
        </authorList>
    </citation>
    <scope>NUCLEOTIDE SEQUENCE [LARGE SCALE GENOMIC DNA]</scope>
    <source>
        <strain evidence="4 5">DSM 41681</strain>
    </source>
</reference>
<dbReference type="Gene3D" id="1.10.1200.10">
    <property type="entry name" value="ACP-like"/>
    <property type="match status" value="1"/>
</dbReference>
<evidence type="ECO:0000256" key="2">
    <source>
        <dbReference type="ARBA" id="ARBA00022553"/>
    </source>
</evidence>
<dbReference type="Pfam" id="PF00550">
    <property type="entry name" value="PP-binding"/>
    <property type="match status" value="1"/>
</dbReference>
<sequence length="104" mass="11203">MATTGIETTPVETTPADTTAVDTTAVETIRTWLTERVAYFLDTEPAEIAADDLLVEIGLDSVYALTLCGDVEDEFGILVEATLAWDHPTIDALTAHIHSELAAR</sequence>
<dbReference type="InterPro" id="IPR036736">
    <property type="entry name" value="ACP-like_sf"/>
</dbReference>
<dbReference type="RefSeq" id="WP_324771449.1">
    <property type="nucleotide sequence ID" value="NZ_BAAATS010000065.1"/>
</dbReference>
<name>A0ABU6CH71_9ACTN</name>
<comment type="caution">
    <text evidence="4">The sequence shown here is derived from an EMBL/GenBank/DDBJ whole genome shotgun (WGS) entry which is preliminary data.</text>
</comment>